<dbReference type="NCBIfam" id="NF000669">
    <property type="entry name" value="PRK00033.1-2"/>
    <property type="match status" value="1"/>
</dbReference>
<evidence type="ECO:0000313" key="4">
    <source>
        <dbReference type="EMBL" id="GGY84893.1"/>
    </source>
</evidence>
<evidence type="ECO:0000256" key="2">
    <source>
        <dbReference type="SAM" id="MobiDB-lite"/>
    </source>
</evidence>
<keyword evidence="5" id="KW-1185">Reference proteome</keyword>
<dbReference type="NCBIfam" id="NF000672">
    <property type="entry name" value="PRK00033.1-5"/>
    <property type="match status" value="1"/>
</dbReference>
<dbReference type="EMBL" id="BMXV01000010">
    <property type="protein sequence ID" value="GGY84893.1"/>
    <property type="molecule type" value="Genomic_DNA"/>
</dbReference>
<comment type="subunit">
    <text evidence="1">Binds to the N-terminal domain of the chaperone ClpA.</text>
</comment>
<sequence>MAQQSIPDLENPPPDTHLMSQKPTSGNRIMRTLRNSLLVLSQGDQNGEDEPGREDSVSVAPEKPALKRPARYQVVLLNDDYTPMDFVVDVLMKFFAMNEEKATQVMLLVHTQGKAVCGVYTRDIAETKAAQVNQYSSECEQPLLCEIERAD</sequence>
<comment type="function">
    <text evidence="1">Involved in the modulation of the specificity of the ClpAP-mediated ATP-dependent protein degradation.</text>
</comment>
<accession>A0ABQ3B956</accession>
<dbReference type="PANTHER" id="PTHR33473">
    <property type="entry name" value="ATP-DEPENDENT CLP PROTEASE ADAPTER PROTEIN CLPS1, CHLOROPLASTIC"/>
    <property type="match status" value="1"/>
</dbReference>
<dbReference type="InterPro" id="IPR003769">
    <property type="entry name" value="ClpS_core"/>
</dbReference>
<comment type="caution">
    <text evidence="4">The sequence shown here is derived from an EMBL/GenBank/DDBJ whole genome shotgun (WGS) entry which is preliminary data.</text>
</comment>
<dbReference type="Gene3D" id="3.30.1390.10">
    <property type="match status" value="1"/>
</dbReference>
<dbReference type="Pfam" id="PF02617">
    <property type="entry name" value="ClpS"/>
    <property type="match status" value="1"/>
</dbReference>
<dbReference type="InterPro" id="IPR022935">
    <property type="entry name" value="ClpS"/>
</dbReference>
<feature type="region of interest" description="Disordered" evidence="2">
    <location>
        <begin position="1"/>
        <end position="27"/>
    </location>
</feature>
<reference evidence="5" key="1">
    <citation type="journal article" date="2019" name="Int. J. Syst. Evol. Microbiol.">
        <title>The Global Catalogue of Microorganisms (GCM) 10K type strain sequencing project: providing services to taxonomists for standard genome sequencing and annotation.</title>
        <authorList>
            <consortium name="The Broad Institute Genomics Platform"/>
            <consortium name="The Broad Institute Genome Sequencing Center for Infectious Disease"/>
            <person name="Wu L."/>
            <person name="Ma J."/>
        </authorList>
    </citation>
    <scope>NUCLEOTIDE SEQUENCE [LARGE SCALE GENOMIC DNA]</scope>
    <source>
        <strain evidence="5">KCTC 22280</strain>
    </source>
</reference>
<feature type="domain" description="Adaptor protein ClpS core" evidence="3">
    <location>
        <begin position="67"/>
        <end position="146"/>
    </location>
</feature>
<proteinExistence type="inferred from homology"/>
<dbReference type="SUPFAM" id="SSF54736">
    <property type="entry name" value="ClpS-like"/>
    <property type="match status" value="1"/>
</dbReference>
<dbReference type="InterPro" id="IPR014719">
    <property type="entry name" value="Ribosomal_bL12_C/ClpS-like"/>
</dbReference>
<comment type="similarity">
    <text evidence="1">Belongs to the ClpS family.</text>
</comment>
<feature type="region of interest" description="Disordered" evidence="2">
    <location>
        <begin position="40"/>
        <end position="64"/>
    </location>
</feature>
<gene>
    <name evidence="1" type="primary">clpS</name>
    <name evidence="4" type="ORF">GCM10007071_35200</name>
</gene>
<feature type="compositionally biased region" description="Polar residues" evidence="2">
    <location>
        <begin position="18"/>
        <end position="27"/>
    </location>
</feature>
<dbReference type="Proteomes" id="UP000601597">
    <property type="component" value="Unassembled WGS sequence"/>
</dbReference>
<dbReference type="HAMAP" id="MF_00302">
    <property type="entry name" value="ClpS"/>
    <property type="match status" value="1"/>
</dbReference>
<evidence type="ECO:0000256" key="1">
    <source>
        <dbReference type="HAMAP-Rule" id="MF_00302"/>
    </source>
</evidence>
<organism evidence="4 5">
    <name type="scientific">Marinobacter zhanjiangensis</name>
    <dbReference type="NCBI Taxonomy" id="578215"/>
    <lineage>
        <taxon>Bacteria</taxon>
        <taxon>Pseudomonadati</taxon>
        <taxon>Pseudomonadota</taxon>
        <taxon>Gammaproteobacteria</taxon>
        <taxon>Pseudomonadales</taxon>
        <taxon>Marinobacteraceae</taxon>
        <taxon>Marinobacter</taxon>
    </lineage>
</organism>
<name>A0ABQ3B956_9GAMM</name>
<evidence type="ECO:0000313" key="5">
    <source>
        <dbReference type="Proteomes" id="UP000601597"/>
    </source>
</evidence>
<evidence type="ECO:0000259" key="3">
    <source>
        <dbReference type="Pfam" id="PF02617"/>
    </source>
</evidence>
<dbReference type="PANTHER" id="PTHR33473:SF19">
    <property type="entry name" value="ATP-DEPENDENT CLP PROTEASE ADAPTER PROTEIN CLPS"/>
    <property type="match status" value="1"/>
</dbReference>
<protein>
    <recommendedName>
        <fullName evidence="1">ATP-dependent Clp protease adapter protein ClpS</fullName>
    </recommendedName>
</protein>